<name>A0ACB6R5B6_9PLEO</name>
<proteinExistence type="predicted"/>
<gene>
    <name evidence="1" type="ORF">BDR25DRAFT_352000</name>
</gene>
<protein>
    <submittedName>
        <fullName evidence="1">Uncharacterized protein</fullName>
    </submittedName>
</protein>
<accession>A0ACB6R5B6</accession>
<reference evidence="1" key="1">
    <citation type="journal article" date="2020" name="Stud. Mycol.">
        <title>101 Dothideomycetes genomes: a test case for predicting lifestyles and emergence of pathogens.</title>
        <authorList>
            <person name="Haridas S."/>
            <person name="Albert R."/>
            <person name="Binder M."/>
            <person name="Bloem J."/>
            <person name="Labutti K."/>
            <person name="Salamov A."/>
            <person name="Andreopoulos B."/>
            <person name="Baker S."/>
            <person name="Barry K."/>
            <person name="Bills G."/>
            <person name="Bluhm B."/>
            <person name="Cannon C."/>
            <person name="Castanera R."/>
            <person name="Culley D."/>
            <person name="Daum C."/>
            <person name="Ezra D."/>
            <person name="Gonzalez J."/>
            <person name="Henrissat B."/>
            <person name="Kuo A."/>
            <person name="Liang C."/>
            <person name="Lipzen A."/>
            <person name="Lutzoni F."/>
            <person name="Magnuson J."/>
            <person name="Mondo S."/>
            <person name="Nolan M."/>
            <person name="Ohm R."/>
            <person name="Pangilinan J."/>
            <person name="Park H.-J."/>
            <person name="Ramirez L."/>
            <person name="Alfaro M."/>
            <person name="Sun H."/>
            <person name="Tritt A."/>
            <person name="Yoshinaga Y."/>
            <person name="Zwiers L.-H."/>
            <person name="Turgeon B."/>
            <person name="Goodwin S."/>
            <person name="Spatafora J."/>
            <person name="Crous P."/>
            <person name="Grigoriev I."/>
        </authorList>
    </citation>
    <scope>NUCLEOTIDE SEQUENCE</scope>
    <source>
        <strain evidence="1">ATCC 200398</strain>
    </source>
</reference>
<sequence length="385" mass="44328">MEDTYIESCRQRVCALVTPVRNLVDEHDDLVIRALLSLELGREIFNGNLKDESWSDGDELEEQKSTLELEGLLQVPREEHIWERSVRIYDSQLILMAGSELRADIEPYAKAICLKLAAAFYVTLPREIRDLVYSYLTNSGNNTDHVIIVCDGKPSFRNRSYCGRADTRTSKDSFWDISVLEYYLNSEYMGLAVAREIAEAYYQTNTFYFDYHDLPLLHKFLTLDRFGYGLVPAGLVRYLDIVLDGDYGCPCNSRALCHCDVTQNATITPDKAIRLILEQLLMVKTRQISLRITVYIMDGLMKVKEFVGILHIVFPIICRLKEHGFRVTLRSYTNRSREWTVKDSSEHPIDQVLGAIREKFIDILDSSLSSTHYLLANEFDTHFSS</sequence>
<dbReference type="Proteomes" id="UP000799755">
    <property type="component" value="Unassembled WGS sequence"/>
</dbReference>
<evidence type="ECO:0000313" key="2">
    <source>
        <dbReference type="Proteomes" id="UP000799755"/>
    </source>
</evidence>
<evidence type="ECO:0000313" key="1">
    <source>
        <dbReference type="EMBL" id="KAF2474449.1"/>
    </source>
</evidence>
<dbReference type="EMBL" id="MU003498">
    <property type="protein sequence ID" value="KAF2474449.1"/>
    <property type="molecule type" value="Genomic_DNA"/>
</dbReference>
<keyword evidence="2" id="KW-1185">Reference proteome</keyword>
<organism evidence="1 2">
    <name type="scientific">Lindgomyces ingoldianus</name>
    <dbReference type="NCBI Taxonomy" id="673940"/>
    <lineage>
        <taxon>Eukaryota</taxon>
        <taxon>Fungi</taxon>
        <taxon>Dikarya</taxon>
        <taxon>Ascomycota</taxon>
        <taxon>Pezizomycotina</taxon>
        <taxon>Dothideomycetes</taxon>
        <taxon>Pleosporomycetidae</taxon>
        <taxon>Pleosporales</taxon>
        <taxon>Lindgomycetaceae</taxon>
        <taxon>Lindgomyces</taxon>
    </lineage>
</organism>
<comment type="caution">
    <text evidence="1">The sequence shown here is derived from an EMBL/GenBank/DDBJ whole genome shotgun (WGS) entry which is preliminary data.</text>
</comment>